<comment type="caution">
    <text evidence="2">The sequence shown here is derived from an EMBL/GenBank/DDBJ whole genome shotgun (WGS) entry which is preliminary data.</text>
</comment>
<sequence length="75" mass="8444">MFLVFRPRVADATHTHTLRKINREAGAGSIPIRRCTTQSGVSVTSRRQYTATFSVASSQTERRDTDRHTTTLISH</sequence>
<name>A0ABD0LZV3_9CAEN</name>
<dbReference type="AlphaFoldDB" id="A0ABD0LZV3"/>
<gene>
    <name evidence="2" type="ORF">BaRGS_00003637</name>
</gene>
<feature type="region of interest" description="Disordered" evidence="1">
    <location>
        <begin position="54"/>
        <end position="75"/>
    </location>
</feature>
<evidence type="ECO:0000313" key="2">
    <source>
        <dbReference type="EMBL" id="KAK7505067.1"/>
    </source>
</evidence>
<accession>A0ABD0LZV3</accession>
<dbReference type="Proteomes" id="UP001519460">
    <property type="component" value="Unassembled WGS sequence"/>
</dbReference>
<evidence type="ECO:0000313" key="3">
    <source>
        <dbReference type="Proteomes" id="UP001519460"/>
    </source>
</evidence>
<feature type="compositionally biased region" description="Basic and acidic residues" evidence="1">
    <location>
        <begin position="60"/>
        <end position="69"/>
    </location>
</feature>
<organism evidence="2 3">
    <name type="scientific">Batillaria attramentaria</name>
    <dbReference type="NCBI Taxonomy" id="370345"/>
    <lineage>
        <taxon>Eukaryota</taxon>
        <taxon>Metazoa</taxon>
        <taxon>Spiralia</taxon>
        <taxon>Lophotrochozoa</taxon>
        <taxon>Mollusca</taxon>
        <taxon>Gastropoda</taxon>
        <taxon>Caenogastropoda</taxon>
        <taxon>Sorbeoconcha</taxon>
        <taxon>Cerithioidea</taxon>
        <taxon>Batillariidae</taxon>
        <taxon>Batillaria</taxon>
    </lineage>
</organism>
<reference evidence="2 3" key="1">
    <citation type="journal article" date="2023" name="Sci. Data">
        <title>Genome assembly of the Korean intertidal mud-creeper Batillaria attramentaria.</title>
        <authorList>
            <person name="Patra A.K."/>
            <person name="Ho P.T."/>
            <person name="Jun S."/>
            <person name="Lee S.J."/>
            <person name="Kim Y."/>
            <person name="Won Y.J."/>
        </authorList>
    </citation>
    <scope>NUCLEOTIDE SEQUENCE [LARGE SCALE GENOMIC DNA]</scope>
    <source>
        <strain evidence="2">Wonlab-2016</strain>
    </source>
</reference>
<proteinExistence type="predicted"/>
<keyword evidence="3" id="KW-1185">Reference proteome</keyword>
<evidence type="ECO:0000256" key="1">
    <source>
        <dbReference type="SAM" id="MobiDB-lite"/>
    </source>
</evidence>
<protein>
    <submittedName>
        <fullName evidence="2">Uncharacterized protein</fullName>
    </submittedName>
</protein>
<dbReference type="EMBL" id="JACVVK020000012">
    <property type="protein sequence ID" value="KAK7505067.1"/>
    <property type="molecule type" value="Genomic_DNA"/>
</dbReference>